<name>A0A0P0CEZ4_9FLAO</name>
<dbReference type="Proteomes" id="UP000057981">
    <property type="component" value="Chromosome"/>
</dbReference>
<dbReference type="SUPFAM" id="SSF52058">
    <property type="entry name" value="L domain-like"/>
    <property type="match status" value="1"/>
</dbReference>
<dbReference type="KEGG" id="ahz:APS56_05955"/>
<dbReference type="InterPro" id="IPR032675">
    <property type="entry name" value="LRR_dom_sf"/>
</dbReference>
<dbReference type="CDD" id="cd04084">
    <property type="entry name" value="CBM6_xylanase-like"/>
    <property type="match status" value="1"/>
</dbReference>
<dbReference type="SMART" id="SM00606">
    <property type="entry name" value="CBD_IV"/>
    <property type="match status" value="1"/>
</dbReference>
<dbReference type="InterPro" id="IPR026444">
    <property type="entry name" value="Secre_tail"/>
</dbReference>
<keyword evidence="1 2" id="KW-0732">Signal</keyword>
<protein>
    <recommendedName>
        <fullName evidence="3">CBM6 domain-containing protein</fullName>
    </recommendedName>
</protein>
<dbReference type="Pfam" id="PF18962">
    <property type="entry name" value="Por_Secre_tail"/>
    <property type="match status" value="1"/>
</dbReference>
<evidence type="ECO:0000313" key="4">
    <source>
        <dbReference type="EMBL" id="ALJ04704.1"/>
    </source>
</evidence>
<gene>
    <name evidence="4" type="ORF">APS56_05955</name>
</gene>
<evidence type="ECO:0000259" key="3">
    <source>
        <dbReference type="PROSITE" id="PS51175"/>
    </source>
</evidence>
<dbReference type="InterPro" id="IPR006584">
    <property type="entry name" value="Cellulose-bd_IV"/>
</dbReference>
<accession>A0A0P0CEZ4</accession>
<organism evidence="4 5">
    <name type="scientific">Pseudalgibacter alginicilyticus</name>
    <dbReference type="NCBI Taxonomy" id="1736674"/>
    <lineage>
        <taxon>Bacteria</taxon>
        <taxon>Pseudomonadati</taxon>
        <taxon>Bacteroidota</taxon>
        <taxon>Flavobacteriia</taxon>
        <taxon>Flavobacteriales</taxon>
        <taxon>Flavobacteriaceae</taxon>
        <taxon>Pseudalgibacter</taxon>
    </lineage>
</organism>
<evidence type="ECO:0000313" key="5">
    <source>
        <dbReference type="Proteomes" id="UP000057981"/>
    </source>
</evidence>
<dbReference type="RefSeq" id="WP_054725976.1">
    <property type="nucleotide sequence ID" value="NZ_CP012898.1"/>
</dbReference>
<feature type="signal peptide" evidence="2">
    <location>
        <begin position="1"/>
        <end position="19"/>
    </location>
</feature>
<keyword evidence="5" id="KW-1185">Reference proteome</keyword>
<dbReference type="InterPro" id="IPR008979">
    <property type="entry name" value="Galactose-bd-like_sf"/>
</dbReference>
<dbReference type="GO" id="GO:0030246">
    <property type="term" value="F:carbohydrate binding"/>
    <property type="evidence" value="ECO:0007669"/>
    <property type="project" value="InterPro"/>
</dbReference>
<dbReference type="EMBL" id="CP012898">
    <property type="protein sequence ID" value="ALJ04704.1"/>
    <property type="molecule type" value="Genomic_DNA"/>
</dbReference>
<feature type="domain" description="CBM6" evidence="3">
    <location>
        <begin position="678"/>
        <end position="802"/>
    </location>
</feature>
<evidence type="ECO:0000256" key="2">
    <source>
        <dbReference type="SAM" id="SignalP"/>
    </source>
</evidence>
<dbReference type="InterPro" id="IPR011050">
    <property type="entry name" value="Pectin_lyase_fold/virulence"/>
</dbReference>
<dbReference type="AlphaFoldDB" id="A0A0P0CEZ4"/>
<dbReference type="Pfam" id="PF03422">
    <property type="entry name" value="CBM_6"/>
    <property type="match status" value="1"/>
</dbReference>
<feature type="chain" id="PRO_5006042552" description="CBM6 domain-containing protein" evidence="2">
    <location>
        <begin position="20"/>
        <end position="894"/>
    </location>
</feature>
<reference evidence="4 5" key="1">
    <citation type="submission" date="2015-10" db="EMBL/GenBank/DDBJ databases">
        <authorList>
            <person name="Gilbert D.G."/>
        </authorList>
    </citation>
    <scope>NUCLEOTIDE SEQUENCE [LARGE SCALE GENOMIC DNA]</scope>
    <source>
        <strain evidence="5">HZ-22</strain>
    </source>
</reference>
<dbReference type="Gene3D" id="3.80.10.10">
    <property type="entry name" value="Ribonuclease Inhibitor"/>
    <property type="match status" value="1"/>
</dbReference>
<dbReference type="PATRIC" id="fig|1736674.3.peg.1217"/>
<dbReference type="Pfam" id="PF13306">
    <property type="entry name" value="LRR_5"/>
    <property type="match status" value="1"/>
</dbReference>
<dbReference type="SUPFAM" id="SSF51126">
    <property type="entry name" value="Pectin lyase-like"/>
    <property type="match status" value="1"/>
</dbReference>
<dbReference type="Gene3D" id="2.60.120.260">
    <property type="entry name" value="Galactose-binding domain-like"/>
    <property type="match status" value="1"/>
</dbReference>
<dbReference type="InterPro" id="IPR026906">
    <property type="entry name" value="LRR_5"/>
</dbReference>
<evidence type="ECO:0000256" key="1">
    <source>
        <dbReference type="ARBA" id="ARBA00022729"/>
    </source>
</evidence>
<dbReference type="PROSITE" id="PS51175">
    <property type="entry name" value="CBM6"/>
    <property type="match status" value="1"/>
</dbReference>
<dbReference type="STRING" id="1736674.APS56_05955"/>
<dbReference type="InterPro" id="IPR005084">
    <property type="entry name" value="CBM6"/>
</dbReference>
<sequence>MKKTLLLLIAFFTIAFAPAQFTDGDYTFTVVGLDAYVSETTATGDVVFPIIATDSATSTTYNVTGVSSSFIGFGGGITTAIIPMGYKTFQANCFRGMTSLTSIVFLDGEVFGDKAFRNLDSLISVVLPPNTITSFGTQMFWQSDNLSSVDLGGLTTLPSQAFRECPAMTTLTIPATMTSFGLNSFQGTNISTLMVEGAVPATIDAGWNGTAASITAYVPTDNVAAYENAAIWGDMTIKDKAILLDSQVVVTTLADFRAVVTLSDREITLAPGNYNLEDDLASGSRVITFSGSNNTVTLTGAYINVPVGCVKESYLVVSGNNNTIIGGVIEDTYKNGLTEITDFSAYNQDRANLAYGLGGAAVMRVSGADNLIDGIKLTVRGSYPYGYGSIYGIGSDNVYGLDKRCGLLITGVRNTIDNVELQQRAFGHGIYMQGDADETVIKNTMVEGRVRPTGELYNETNTYDLPYRSDYKLPLNDNDPIPTDEVHSLCEDAFRMYGIPGSVTVENCTAKKMRGGIRLYLGGPANVSNSNAIDCGATNYNLPAGGNVTNSSGNFSYAPLSDFRLGRSNMNLEWTIIPSPHAMGPHNIIDVLGNNHRIVLHRTPGPIDTDEERAIVVTGNNSTITNETEYDIVLESTTNGNTIKNCGGGSVTDNGTNNTILTYDDCADINNACPKTAELMEAECYDSMLGIQLGDSSEGGSNIGYINNGDWVKFENIDLTAVQFVNARTAGKYNDCSIEVRLGAVTGTLIASIPVTNSGDWQNWVTDSVYIPNLSEGVNDVYFVFKGTRTGYLFNVNWFSFSSQSLPVNSNALVHDISVFPNPVAKELTVSLVNANLSGDTKIALYNVKGQKVLEVNSKNNTNPTLSLSGVQRGVYVLKISDETKVITKKIVKI</sequence>
<proteinExistence type="predicted"/>
<dbReference type="OrthoDB" id="1415361at2"/>
<dbReference type="SUPFAM" id="SSF49785">
    <property type="entry name" value="Galactose-binding domain-like"/>
    <property type="match status" value="1"/>
</dbReference>
<dbReference type="NCBIfam" id="TIGR04183">
    <property type="entry name" value="Por_Secre_tail"/>
    <property type="match status" value="1"/>
</dbReference>